<comment type="caution">
    <text evidence="3">The sequence shown here is derived from an EMBL/GenBank/DDBJ whole genome shotgun (WGS) entry which is preliminary data.</text>
</comment>
<reference evidence="3" key="2">
    <citation type="submission" date="2023-06" db="EMBL/GenBank/DDBJ databases">
        <authorList>
            <consortium name="Lawrence Berkeley National Laboratory"/>
            <person name="Haridas S."/>
            <person name="Hensen N."/>
            <person name="Bonometti L."/>
            <person name="Westerberg I."/>
            <person name="Brannstrom I.O."/>
            <person name="Guillou S."/>
            <person name="Cros-Aarteil S."/>
            <person name="Calhoun S."/>
            <person name="Kuo A."/>
            <person name="Mondo S."/>
            <person name="Pangilinan J."/>
            <person name="Riley R."/>
            <person name="Labutti K."/>
            <person name="Andreopoulos B."/>
            <person name="Lipzen A."/>
            <person name="Chen C."/>
            <person name="Yanf M."/>
            <person name="Daum C."/>
            <person name="Ng V."/>
            <person name="Clum A."/>
            <person name="Steindorff A."/>
            <person name="Ohm R."/>
            <person name="Martin F."/>
            <person name="Silar P."/>
            <person name="Natvig D."/>
            <person name="Lalanne C."/>
            <person name="Gautier V."/>
            <person name="Ament-Velasquez S.L."/>
            <person name="Kruys A."/>
            <person name="Hutchinson M.I."/>
            <person name="Powell A.J."/>
            <person name="Barry K."/>
            <person name="Miller A.N."/>
            <person name="Grigoriev I.V."/>
            <person name="Debuchy R."/>
            <person name="Gladieux P."/>
            <person name="Thoren M.H."/>
            <person name="Johannesson H."/>
        </authorList>
    </citation>
    <scope>NUCLEOTIDE SEQUENCE</scope>
    <source>
        <strain evidence="3">CBS 168.71</strain>
    </source>
</reference>
<sequence>MSAAFRLPPAHRLQRLLPTRTPLSSSSSPSPRASRHLALPRQTTTSFSTSRAVRNTNTNTSGSSGNPRNNANGSVNASGNPAYPKFDLRSIVPNPRARKALIAVFCVMVVAESYMWITYWPRIMGWWGGEGKGEGSQ</sequence>
<organism evidence="3 4">
    <name type="scientific">Chaetomium fimeti</name>
    <dbReference type="NCBI Taxonomy" id="1854472"/>
    <lineage>
        <taxon>Eukaryota</taxon>
        <taxon>Fungi</taxon>
        <taxon>Dikarya</taxon>
        <taxon>Ascomycota</taxon>
        <taxon>Pezizomycotina</taxon>
        <taxon>Sordariomycetes</taxon>
        <taxon>Sordariomycetidae</taxon>
        <taxon>Sordariales</taxon>
        <taxon>Chaetomiaceae</taxon>
        <taxon>Chaetomium</taxon>
    </lineage>
</organism>
<protein>
    <submittedName>
        <fullName evidence="3">Uncharacterized protein</fullName>
    </submittedName>
</protein>
<evidence type="ECO:0000256" key="1">
    <source>
        <dbReference type="SAM" id="MobiDB-lite"/>
    </source>
</evidence>
<feature type="compositionally biased region" description="Low complexity" evidence="1">
    <location>
        <begin position="54"/>
        <end position="80"/>
    </location>
</feature>
<gene>
    <name evidence="3" type="ORF">B0H64DRAFT_477741</name>
</gene>
<dbReference type="RefSeq" id="XP_062656139.1">
    <property type="nucleotide sequence ID" value="XM_062808215.1"/>
</dbReference>
<feature type="transmembrane region" description="Helical" evidence="2">
    <location>
        <begin position="100"/>
        <end position="117"/>
    </location>
</feature>
<keyword evidence="2" id="KW-0472">Membrane</keyword>
<name>A0AAE0LPL7_9PEZI</name>
<keyword evidence="2" id="KW-0812">Transmembrane</keyword>
<evidence type="ECO:0000256" key="2">
    <source>
        <dbReference type="SAM" id="Phobius"/>
    </source>
</evidence>
<keyword evidence="4" id="KW-1185">Reference proteome</keyword>
<dbReference type="Proteomes" id="UP001278766">
    <property type="component" value="Unassembled WGS sequence"/>
</dbReference>
<evidence type="ECO:0000313" key="4">
    <source>
        <dbReference type="Proteomes" id="UP001278766"/>
    </source>
</evidence>
<keyword evidence="2" id="KW-1133">Transmembrane helix</keyword>
<feature type="region of interest" description="Disordered" evidence="1">
    <location>
        <begin position="1"/>
        <end position="83"/>
    </location>
</feature>
<reference evidence="3" key="1">
    <citation type="journal article" date="2023" name="Mol. Phylogenet. Evol.">
        <title>Genome-scale phylogeny and comparative genomics of the fungal order Sordariales.</title>
        <authorList>
            <person name="Hensen N."/>
            <person name="Bonometti L."/>
            <person name="Westerberg I."/>
            <person name="Brannstrom I.O."/>
            <person name="Guillou S."/>
            <person name="Cros-Aarteil S."/>
            <person name="Calhoun S."/>
            <person name="Haridas S."/>
            <person name="Kuo A."/>
            <person name="Mondo S."/>
            <person name="Pangilinan J."/>
            <person name="Riley R."/>
            <person name="LaButti K."/>
            <person name="Andreopoulos B."/>
            <person name="Lipzen A."/>
            <person name="Chen C."/>
            <person name="Yan M."/>
            <person name="Daum C."/>
            <person name="Ng V."/>
            <person name="Clum A."/>
            <person name="Steindorff A."/>
            <person name="Ohm R.A."/>
            <person name="Martin F."/>
            <person name="Silar P."/>
            <person name="Natvig D.O."/>
            <person name="Lalanne C."/>
            <person name="Gautier V."/>
            <person name="Ament-Velasquez S.L."/>
            <person name="Kruys A."/>
            <person name="Hutchinson M.I."/>
            <person name="Powell A.J."/>
            <person name="Barry K."/>
            <person name="Miller A.N."/>
            <person name="Grigoriev I.V."/>
            <person name="Debuchy R."/>
            <person name="Gladieux P."/>
            <person name="Hiltunen Thoren M."/>
            <person name="Johannesson H."/>
        </authorList>
    </citation>
    <scope>NUCLEOTIDE SEQUENCE</scope>
    <source>
        <strain evidence="3">CBS 168.71</strain>
    </source>
</reference>
<evidence type="ECO:0000313" key="3">
    <source>
        <dbReference type="EMBL" id="KAK3292625.1"/>
    </source>
</evidence>
<feature type="compositionally biased region" description="Low complexity" evidence="1">
    <location>
        <begin position="15"/>
        <end position="32"/>
    </location>
</feature>
<dbReference type="EMBL" id="JAUEPN010000007">
    <property type="protein sequence ID" value="KAK3292625.1"/>
    <property type="molecule type" value="Genomic_DNA"/>
</dbReference>
<dbReference type="AlphaFoldDB" id="A0AAE0LPL7"/>
<dbReference type="GeneID" id="87845163"/>
<feature type="compositionally biased region" description="Polar residues" evidence="1">
    <location>
        <begin position="41"/>
        <end position="53"/>
    </location>
</feature>
<proteinExistence type="predicted"/>
<accession>A0AAE0LPL7</accession>